<gene>
    <name evidence="2" type="ORF">IAB51_03605</name>
</gene>
<dbReference type="InterPro" id="IPR000257">
    <property type="entry name" value="Uroporphyrinogen_deCOase"/>
</dbReference>
<comment type="caution">
    <text evidence="2">The sequence shown here is derived from an EMBL/GenBank/DDBJ whole genome shotgun (WGS) entry which is preliminary data.</text>
</comment>
<dbReference type="SUPFAM" id="SSF51726">
    <property type="entry name" value="UROD/MetE-like"/>
    <property type="match status" value="1"/>
</dbReference>
<organism evidence="2 3">
    <name type="scientific">Candidatus Merdivicinus excrementipullorum</name>
    <dbReference type="NCBI Taxonomy" id="2840867"/>
    <lineage>
        <taxon>Bacteria</taxon>
        <taxon>Bacillati</taxon>
        <taxon>Bacillota</taxon>
        <taxon>Clostridia</taxon>
        <taxon>Eubacteriales</taxon>
        <taxon>Oscillospiraceae</taxon>
        <taxon>Oscillospiraceae incertae sedis</taxon>
        <taxon>Candidatus Merdivicinus</taxon>
    </lineage>
</organism>
<dbReference type="GO" id="GO:0006779">
    <property type="term" value="P:porphyrin-containing compound biosynthetic process"/>
    <property type="evidence" value="ECO:0007669"/>
    <property type="project" value="InterPro"/>
</dbReference>
<sequence length="335" mass="38342">MQTSYEVVKNALNFTGPDRLPMDYPIYGDSDFRWVGWNQIGTGGNSQGNTLDEWGCTWSRSEVENMGLVTGHPIDDWAKLDSYRWLDPDDPALYEGMEKRFEGCEGKYIFTGIFALLFERLHHLHGFENTLVDLYLEPEKIEYLLDRIMEIDIRIIENISSRFPGRIHGLNFSEDWGTERSTFISVPLFDQMFKPRYQKIFDACREAGWDVWMHSCGKINDFIPSLIDVGVSSLNMFQPNVNGIEEIGRQFAGKICFHTCCDIQTTLVSGTDEEIEAEAEKLVRLWGTPKGGFVAIDYGDFRAIGSTDHKKRVMYEAFLKSDPTAGKSCNNRKKS</sequence>
<dbReference type="Pfam" id="PF01208">
    <property type="entry name" value="URO-D"/>
    <property type="match status" value="1"/>
</dbReference>
<dbReference type="GO" id="GO:0004853">
    <property type="term" value="F:uroporphyrinogen decarboxylase activity"/>
    <property type="evidence" value="ECO:0007669"/>
    <property type="project" value="InterPro"/>
</dbReference>
<reference evidence="2" key="1">
    <citation type="submission" date="2020-10" db="EMBL/GenBank/DDBJ databases">
        <authorList>
            <person name="Gilroy R."/>
        </authorList>
    </citation>
    <scope>NUCLEOTIDE SEQUENCE</scope>
    <source>
        <strain evidence="2">CHK199-13235</strain>
    </source>
</reference>
<dbReference type="AlphaFoldDB" id="A0A9D1JZM2"/>
<evidence type="ECO:0000313" key="3">
    <source>
        <dbReference type="Proteomes" id="UP000824002"/>
    </source>
</evidence>
<accession>A0A9D1JZM2</accession>
<dbReference type="Gene3D" id="3.20.20.210">
    <property type="match status" value="1"/>
</dbReference>
<dbReference type="EMBL" id="DVJP01000027">
    <property type="protein sequence ID" value="HIS75877.1"/>
    <property type="molecule type" value="Genomic_DNA"/>
</dbReference>
<evidence type="ECO:0000313" key="2">
    <source>
        <dbReference type="EMBL" id="HIS75877.1"/>
    </source>
</evidence>
<reference evidence="2" key="2">
    <citation type="journal article" date="2021" name="PeerJ">
        <title>Extensive microbial diversity within the chicken gut microbiome revealed by metagenomics and culture.</title>
        <authorList>
            <person name="Gilroy R."/>
            <person name="Ravi A."/>
            <person name="Getino M."/>
            <person name="Pursley I."/>
            <person name="Horton D.L."/>
            <person name="Alikhan N.F."/>
            <person name="Baker D."/>
            <person name="Gharbi K."/>
            <person name="Hall N."/>
            <person name="Watson M."/>
            <person name="Adriaenssens E.M."/>
            <person name="Foster-Nyarko E."/>
            <person name="Jarju S."/>
            <person name="Secka A."/>
            <person name="Antonio M."/>
            <person name="Oren A."/>
            <person name="Chaudhuri R.R."/>
            <person name="La Ragione R."/>
            <person name="Hildebrand F."/>
            <person name="Pallen M.J."/>
        </authorList>
    </citation>
    <scope>NUCLEOTIDE SEQUENCE</scope>
    <source>
        <strain evidence="2">CHK199-13235</strain>
    </source>
</reference>
<protein>
    <recommendedName>
        <fullName evidence="1">Uroporphyrinogen decarboxylase (URO-D) domain-containing protein</fullName>
    </recommendedName>
</protein>
<proteinExistence type="predicted"/>
<dbReference type="InterPro" id="IPR038071">
    <property type="entry name" value="UROD/MetE-like_sf"/>
</dbReference>
<dbReference type="Proteomes" id="UP000824002">
    <property type="component" value="Unassembled WGS sequence"/>
</dbReference>
<name>A0A9D1JZM2_9FIRM</name>
<feature type="domain" description="Uroporphyrinogen decarboxylase (URO-D)" evidence="1">
    <location>
        <begin position="125"/>
        <end position="294"/>
    </location>
</feature>
<evidence type="ECO:0000259" key="1">
    <source>
        <dbReference type="Pfam" id="PF01208"/>
    </source>
</evidence>